<dbReference type="EMBL" id="UYWW01013096">
    <property type="protein sequence ID" value="VDM22989.1"/>
    <property type="molecule type" value="Genomic_DNA"/>
</dbReference>
<reference evidence="1 2" key="1">
    <citation type="submission" date="2018-11" db="EMBL/GenBank/DDBJ databases">
        <authorList>
            <consortium name="Pathogen Informatics"/>
        </authorList>
    </citation>
    <scope>NUCLEOTIDE SEQUENCE [LARGE SCALE GENOMIC DNA]</scope>
</reference>
<dbReference type="InParanoid" id="A0A3P7F316"/>
<keyword evidence="2" id="KW-1185">Reference proteome</keyword>
<name>A0A3P7F316_WUCBA</name>
<accession>A0A3P7F316</accession>
<evidence type="ECO:0000313" key="1">
    <source>
        <dbReference type="EMBL" id="VDM22989.1"/>
    </source>
</evidence>
<dbReference type="AlphaFoldDB" id="A0A3P7F316"/>
<protein>
    <submittedName>
        <fullName evidence="1">Uncharacterized protein</fullName>
    </submittedName>
</protein>
<proteinExistence type="predicted"/>
<sequence length="48" mass="5105">MIPEAALWPAAELLEEASHGVTCTAHTSEQRIKNGSYGVRRPAALLGT</sequence>
<evidence type="ECO:0000313" key="2">
    <source>
        <dbReference type="Proteomes" id="UP000270924"/>
    </source>
</evidence>
<organism evidence="1 2">
    <name type="scientific">Wuchereria bancrofti</name>
    <dbReference type="NCBI Taxonomy" id="6293"/>
    <lineage>
        <taxon>Eukaryota</taxon>
        <taxon>Metazoa</taxon>
        <taxon>Ecdysozoa</taxon>
        <taxon>Nematoda</taxon>
        <taxon>Chromadorea</taxon>
        <taxon>Rhabditida</taxon>
        <taxon>Spirurina</taxon>
        <taxon>Spiruromorpha</taxon>
        <taxon>Filarioidea</taxon>
        <taxon>Onchocercidae</taxon>
        <taxon>Wuchereria</taxon>
    </lineage>
</organism>
<gene>
    <name evidence="1" type="ORF">WBA_LOCUS12759</name>
</gene>
<dbReference type="Proteomes" id="UP000270924">
    <property type="component" value="Unassembled WGS sequence"/>
</dbReference>